<keyword evidence="5" id="KW-1185">Reference proteome</keyword>
<dbReference type="InterPro" id="IPR022703">
    <property type="entry name" value="DUF3533"/>
</dbReference>
<reference evidence="4 5" key="1">
    <citation type="submission" date="2024-07" db="EMBL/GenBank/DDBJ databases">
        <title>Section-level genome sequencing and comparative genomics of Aspergillus sections Usti and Cavernicolus.</title>
        <authorList>
            <consortium name="Lawrence Berkeley National Laboratory"/>
            <person name="Nybo J.L."/>
            <person name="Vesth T.C."/>
            <person name="Theobald S."/>
            <person name="Frisvad J.C."/>
            <person name="Larsen T.O."/>
            <person name="Kjaerboelling I."/>
            <person name="Rothschild-Mancinelli K."/>
            <person name="Lyhne E.K."/>
            <person name="Kogle M.E."/>
            <person name="Barry K."/>
            <person name="Clum A."/>
            <person name="Na H."/>
            <person name="Ledsgaard L."/>
            <person name="Lin J."/>
            <person name="Lipzen A."/>
            <person name="Kuo A."/>
            <person name="Riley R."/>
            <person name="Mondo S."/>
            <person name="Labutti K."/>
            <person name="Haridas S."/>
            <person name="Pangalinan J."/>
            <person name="Salamov A.A."/>
            <person name="Simmons B.A."/>
            <person name="Magnuson J.K."/>
            <person name="Chen J."/>
            <person name="Drula E."/>
            <person name="Henrissat B."/>
            <person name="Wiebenga A."/>
            <person name="Lubbers R.J."/>
            <person name="Gomes A.C."/>
            <person name="Macurrencykelacurrency M.R."/>
            <person name="Stajich J."/>
            <person name="Grigoriev I.V."/>
            <person name="Mortensen U.H."/>
            <person name="De Vries R.P."/>
            <person name="Baker S.E."/>
            <person name="Andersen M.R."/>
        </authorList>
    </citation>
    <scope>NUCLEOTIDE SEQUENCE [LARGE SCALE GENOMIC DNA]</scope>
    <source>
        <strain evidence="4 5">CBS 449.75</strain>
    </source>
</reference>
<dbReference type="PANTHER" id="PTHR34814">
    <property type="entry name" value="NITROSOGUANIDINE RESISTANCE PROTEIN SNG1"/>
    <property type="match status" value="1"/>
</dbReference>
<feature type="transmembrane region" description="Helical" evidence="2">
    <location>
        <begin position="331"/>
        <end position="348"/>
    </location>
</feature>
<evidence type="ECO:0000313" key="5">
    <source>
        <dbReference type="Proteomes" id="UP001610432"/>
    </source>
</evidence>
<name>A0ABR4LSX2_9EURO</name>
<feature type="transmembrane region" description="Helical" evidence="2">
    <location>
        <begin position="300"/>
        <end position="324"/>
    </location>
</feature>
<dbReference type="EMBL" id="JBFXLQ010000018">
    <property type="protein sequence ID" value="KAL2867482.1"/>
    <property type="molecule type" value="Genomic_DNA"/>
</dbReference>
<organism evidence="4 5">
    <name type="scientific">Aspergillus lucknowensis</name>
    <dbReference type="NCBI Taxonomy" id="176173"/>
    <lineage>
        <taxon>Eukaryota</taxon>
        <taxon>Fungi</taxon>
        <taxon>Dikarya</taxon>
        <taxon>Ascomycota</taxon>
        <taxon>Pezizomycotina</taxon>
        <taxon>Eurotiomycetes</taxon>
        <taxon>Eurotiomycetidae</taxon>
        <taxon>Eurotiales</taxon>
        <taxon>Aspergillaceae</taxon>
        <taxon>Aspergillus</taxon>
        <taxon>Aspergillus subgen. Nidulantes</taxon>
    </lineage>
</organism>
<keyword evidence="2" id="KW-1133">Transmembrane helix</keyword>
<evidence type="ECO:0000256" key="2">
    <source>
        <dbReference type="SAM" id="Phobius"/>
    </source>
</evidence>
<evidence type="ECO:0000313" key="4">
    <source>
        <dbReference type="EMBL" id="KAL2867482.1"/>
    </source>
</evidence>
<dbReference type="Proteomes" id="UP001610432">
    <property type="component" value="Unassembled WGS sequence"/>
</dbReference>
<feature type="region of interest" description="Disordered" evidence="1">
    <location>
        <begin position="441"/>
        <end position="509"/>
    </location>
</feature>
<keyword evidence="2" id="KW-0472">Membrane</keyword>
<feature type="transmembrane region" description="Helical" evidence="2">
    <location>
        <begin position="223"/>
        <end position="251"/>
    </location>
</feature>
<accession>A0ABR4LSX2</accession>
<dbReference type="Pfam" id="PF12051">
    <property type="entry name" value="DUF3533"/>
    <property type="match status" value="1"/>
</dbReference>
<feature type="domain" description="DUF3533" evidence="3">
    <location>
        <begin position="34"/>
        <end position="395"/>
    </location>
</feature>
<gene>
    <name evidence="4" type="ORF">BJX67DRAFT_352460</name>
</gene>
<feature type="compositionally biased region" description="Polar residues" evidence="1">
    <location>
        <begin position="461"/>
        <end position="471"/>
    </location>
</feature>
<keyword evidence="2" id="KW-0812">Transmembrane</keyword>
<dbReference type="PANTHER" id="PTHR34814:SF2">
    <property type="entry name" value="DUF3533 DOMAIN-CONTAINING PROTEIN"/>
    <property type="match status" value="1"/>
</dbReference>
<feature type="transmembrane region" description="Helical" evidence="2">
    <location>
        <begin position="263"/>
        <end position="288"/>
    </location>
</feature>
<evidence type="ECO:0000259" key="3">
    <source>
        <dbReference type="Pfam" id="PF12051"/>
    </source>
</evidence>
<proteinExistence type="predicted"/>
<dbReference type="GeneID" id="98144096"/>
<feature type="transmembrane region" description="Helical" evidence="2">
    <location>
        <begin position="29"/>
        <end position="50"/>
    </location>
</feature>
<dbReference type="RefSeq" id="XP_070886461.1">
    <property type="nucleotide sequence ID" value="XM_071029024.1"/>
</dbReference>
<protein>
    <recommendedName>
        <fullName evidence="3">DUF3533 domain-containing protein</fullName>
    </recommendedName>
</protein>
<evidence type="ECO:0000256" key="1">
    <source>
        <dbReference type="SAM" id="MobiDB-lite"/>
    </source>
</evidence>
<comment type="caution">
    <text evidence="4">The sequence shown here is derived from an EMBL/GenBank/DDBJ whole genome shotgun (WGS) entry which is preliminary data.</text>
</comment>
<feature type="compositionally biased region" description="Polar residues" evidence="1">
    <location>
        <begin position="485"/>
        <end position="496"/>
    </location>
</feature>
<dbReference type="InterPro" id="IPR053001">
    <property type="entry name" value="MNNG_permease-like"/>
</dbReference>
<sequence length="509" mass="55927">MRRYPKAKERRVSAHEPEVQKSRFAVLRAAARSGIILTLLFLSLFCYLFGSLYQLVGHTHNLNVAFVDYDGGLIGDAVRQAYQRLRGDSFPTLIEHPSGQYPQPAALRSAVCNIDYWGALYISAGASDRLATAISDAQAAASYNRSDVLTWVWNEARYPTVIDTLAQQITALAEAARVAYVQLNGTGAIQSLDATSLAAVEAYSNPWELASINIQPTAQGSRLVYNTLVIVLLLIQEFFFLATINGLYVQFGLFGRLKPRRMIIYRFMISGLYTLAGSICTTGAIWAFRAEWQVNGSQWALTWITLWLFAHLNFLTLDVVAVWLPPPYVPMGLITWVVLNISSILIPFELSPAFYKWAYALPAHACYSVLIDIWSGGCNPRLGYALPVLFAYELSSGTLSAIGVYRRAHYAVIAAEREEKSWQEKIASAIADSGGASAPIQGAGTAEGVEVAKEEDVESSAYPQRKSSAESASDREELAGRIWRATSQMTLGQSSSQRKDSLGPSFTLG</sequence>